<evidence type="ECO:0000256" key="2">
    <source>
        <dbReference type="ARBA" id="ARBA00035032"/>
    </source>
</evidence>
<dbReference type="RefSeq" id="WP_073243758.1">
    <property type="nucleotide sequence ID" value="NZ_BJNP01000017.1"/>
</dbReference>
<evidence type="ECO:0000313" key="4">
    <source>
        <dbReference type="EMBL" id="GEC72229.1"/>
    </source>
</evidence>
<dbReference type="Pfam" id="PF13289">
    <property type="entry name" value="SIR2_2"/>
    <property type="match status" value="1"/>
</dbReference>
<dbReference type="Gene3D" id="3.40.50.2300">
    <property type="match status" value="1"/>
</dbReference>
<dbReference type="AlphaFoldDB" id="A0A4Y4AY39"/>
<dbReference type="SMART" id="SM00950">
    <property type="entry name" value="Piwi"/>
    <property type="match status" value="1"/>
</dbReference>
<dbReference type="OrthoDB" id="530017at2"/>
<reference evidence="4 5" key="1">
    <citation type="submission" date="2019-06" db="EMBL/GenBank/DDBJ databases">
        <title>Whole genome shotgun sequence of Flavobacterium flevense NBRC 14960.</title>
        <authorList>
            <person name="Hosoyama A."/>
            <person name="Uohara A."/>
            <person name="Ohji S."/>
            <person name="Ichikawa N."/>
        </authorList>
    </citation>
    <scope>NUCLEOTIDE SEQUENCE [LARGE SCALE GENOMIC DNA]</scope>
    <source>
        <strain evidence="4 5">NBRC 14960</strain>
    </source>
</reference>
<dbReference type="InterPro" id="IPR029035">
    <property type="entry name" value="DHS-like_NAD/FAD-binding_dom"/>
</dbReference>
<feature type="domain" description="Piwi" evidence="3">
    <location>
        <begin position="730"/>
        <end position="1045"/>
    </location>
</feature>
<dbReference type="EMBL" id="BJNP01000017">
    <property type="protein sequence ID" value="GEC72229.1"/>
    <property type="molecule type" value="Genomic_DNA"/>
</dbReference>
<keyword evidence="5" id="KW-1185">Reference proteome</keyword>
<evidence type="ECO:0000259" key="3">
    <source>
        <dbReference type="SMART" id="SM00950"/>
    </source>
</evidence>
<comment type="similarity">
    <text evidence="1">Belongs to the argonaute family. Long pAgo subfamily.</text>
</comment>
<dbReference type="SUPFAM" id="SSF53098">
    <property type="entry name" value="Ribonuclease H-like"/>
    <property type="match status" value="1"/>
</dbReference>
<evidence type="ECO:0000256" key="1">
    <source>
        <dbReference type="ARBA" id="ARBA00035012"/>
    </source>
</evidence>
<dbReference type="InterPro" id="IPR003165">
    <property type="entry name" value="Piwi"/>
</dbReference>
<gene>
    <name evidence="4" type="ORF">FFL01_17680</name>
</gene>
<organism evidence="4 5">
    <name type="scientific">Flavobacterium flevense</name>
    <dbReference type="NCBI Taxonomy" id="983"/>
    <lineage>
        <taxon>Bacteria</taxon>
        <taxon>Pseudomonadati</taxon>
        <taxon>Bacteroidota</taxon>
        <taxon>Flavobacteriia</taxon>
        <taxon>Flavobacteriales</taxon>
        <taxon>Flavobacteriaceae</taxon>
        <taxon>Flavobacterium</taxon>
    </lineage>
</organism>
<protein>
    <recommendedName>
        <fullName evidence="2">Protein argonaute</fullName>
    </recommendedName>
</protein>
<dbReference type="GO" id="GO:0003676">
    <property type="term" value="F:nucleic acid binding"/>
    <property type="evidence" value="ECO:0007669"/>
    <property type="project" value="InterPro"/>
</dbReference>
<name>A0A4Y4AY39_9FLAO</name>
<dbReference type="Gene3D" id="3.40.50.1220">
    <property type="entry name" value="TPP-binding domain"/>
    <property type="match status" value="1"/>
</dbReference>
<dbReference type="InterPro" id="IPR012337">
    <property type="entry name" value="RNaseH-like_sf"/>
</dbReference>
<dbReference type="Proteomes" id="UP000316775">
    <property type="component" value="Unassembled WGS sequence"/>
</dbReference>
<dbReference type="InterPro" id="IPR036397">
    <property type="entry name" value="RNaseH_sf"/>
</dbReference>
<comment type="caution">
    <text evidence="4">The sequence shown here is derived from an EMBL/GenBank/DDBJ whole genome shotgun (WGS) entry which is preliminary data.</text>
</comment>
<proteinExistence type="inferred from homology"/>
<dbReference type="Gene3D" id="3.30.420.10">
    <property type="entry name" value="Ribonuclease H-like superfamily/Ribonuclease H"/>
    <property type="match status" value="1"/>
</dbReference>
<evidence type="ECO:0000313" key="5">
    <source>
        <dbReference type="Proteomes" id="UP000316775"/>
    </source>
</evidence>
<dbReference type="SUPFAM" id="SSF52467">
    <property type="entry name" value="DHS-like NAD/FAD-binding domain"/>
    <property type="match status" value="1"/>
</dbReference>
<dbReference type="STRING" id="983.SAMN05443543_103377"/>
<dbReference type="CDD" id="cd04659">
    <property type="entry name" value="Piwi_piwi-like_ProArk"/>
    <property type="match status" value="1"/>
</dbReference>
<accession>A0A4Y4AY39</accession>
<sequence length="1057" mass="122072">MIQNTIEGNASFFLSYDAFLRSFKRNIDTPYSFLLGAGASISSGIQSAYDCIWEWKKDIYLSKHLNSSEFYKNYKNESVRSSIQKWLDNEGIYPSLDSSEEYSFYAQIAYPIANDRRKYFQSLIENKEPYIGYKALCLLAKNDIVKAVWTTNFDGLTVRTAFQSSLTPIEITLDNVDRLYRNQSKRELLSIALHGDYKYTKLKNTEKELDSQDETFSDHLGNYHVDKNLIVIGYSGRDKSLMKSLNDAFTKQGTGRLYWCGYGDKINDEVEELLRNIRNAGREAFYIPTDGFDKTLIHLSKSAFEDNSISLESLNSILKLADNEELLKAEFGQSIARADKYLKSNLHAIVFPKELFQFEVEYGDNKPWAFLKDKTRNTDICAIPFKKKVFALGTLSDISNVFKKTEIRRVPISKFDIENVSAFRSLMIQAVLKHFLSYGLFDSNLKDKLWLRTSDKSIGDKKIHKAIYLSFYFDNNTKFGYLSFSPTVHLTSESEISKEVKQRISKEVLEKLYNDKFDEILEYWNSILFKNKNLKFDYPLNSGTGFEFQITKNTAFAEIMVLDNSYRAYKPSDYNNKLTQFKGVQHLEPQLIFQNNMSNSQAKDYHPMRALTNHKPFDSNLNGVIYSNEINIAVICGENYSEKLYNFLNQLNLKHLTDNINPDFLIEYPSFASAYNLPINIPYFGDADKWINIELDKSNRGNTDSENAIKLARLITSKIEQIINIQSQHTIVIFIPKEWQAFESFQEKGETFDLHDYIKAFSASKGVSTQLIREETLSDRLKCQVYWWLSLSFYVKSLRTPWILNNQEKNTAYAGIGYSIKKNSNDTEVVIGCSHIYDSNGQGLKYKLSKVDNYFLDKQSNPFMSYNDAFQFGVSIRELFYNSLDRLPERVVIHKRTKFTEDEIKGITASLNLAGITKIDLIEINYETEARFLSMNVFNSLLSTDKFPISRGTCIVTNRFEALLWTHGIVPSVRNTNYRYYLGGRSIPAPIKITRHYGDSDINTIAIEILGLTKMNWNSFDLYSKLPATINSSNQIARIGKLLSRFEGKTYDYRLFI</sequence>